<feature type="compositionally biased region" description="Basic residues" evidence="1">
    <location>
        <begin position="21"/>
        <end position="35"/>
    </location>
</feature>
<dbReference type="WBParaSite" id="L893_g8879.t1">
    <property type="protein sequence ID" value="L893_g8879.t1"/>
    <property type="gene ID" value="L893_g8879"/>
</dbReference>
<evidence type="ECO:0000256" key="1">
    <source>
        <dbReference type="SAM" id="MobiDB-lite"/>
    </source>
</evidence>
<keyword evidence="2" id="KW-1185">Reference proteome</keyword>
<name>A0A1I8AS19_9BILA</name>
<accession>A0A1I8AS19</accession>
<evidence type="ECO:0000313" key="2">
    <source>
        <dbReference type="Proteomes" id="UP000095287"/>
    </source>
</evidence>
<feature type="region of interest" description="Disordered" evidence="1">
    <location>
        <begin position="1"/>
        <end position="55"/>
    </location>
</feature>
<evidence type="ECO:0000313" key="3">
    <source>
        <dbReference type="WBParaSite" id="L893_g8879.t1"/>
    </source>
</evidence>
<organism evidence="2 3">
    <name type="scientific">Steinernema glaseri</name>
    <dbReference type="NCBI Taxonomy" id="37863"/>
    <lineage>
        <taxon>Eukaryota</taxon>
        <taxon>Metazoa</taxon>
        <taxon>Ecdysozoa</taxon>
        <taxon>Nematoda</taxon>
        <taxon>Chromadorea</taxon>
        <taxon>Rhabditida</taxon>
        <taxon>Tylenchina</taxon>
        <taxon>Panagrolaimomorpha</taxon>
        <taxon>Strongyloidoidea</taxon>
        <taxon>Steinernematidae</taxon>
        <taxon>Steinernema</taxon>
    </lineage>
</organism>
<sequence length="120" mass="14024">MDLKETSQIKRRTHVYEQKTQTKKRAKRTPRKRQRAREMKTCANGSDDDKSVPGHFEPQLLRKACQFTDGDKASLHRECSQIKLQLEDSSCVRKLESARAKWEDISKERAIQELHASDVR</sequence>
<dbReference type="Proteomes" id="UP000095287">
    <property type="component" value="Unplaced"/>
</dbReference>
<reference evidence="3" key="1">
    <citation type="submission" date="2016-11" db="UniProtKB">
        <authorList>
            <consortium name="WormBaseParasite"/>
        </authorList>
    </citation>
    <scope>IDENTIFICATION</scope>
</reference>
<proteinExistence type="predicted"/>
<dbReference type="AlphaFoldDB" id="A0A1I8AS19"/>
<protein>
    <submittedName>
        <fullName evidence="3">Uncharacterized protein</fullName>
    </submittedName>
</protein>